<dbReference type="Gene3D" id="3.40.50.720">
    <property type="entry name" value="NAD(P)-binding Rossmann-like Domain"/>
    <property type="match status" value="1"/>
</dbReference>
<keyword evidence="4" id="KW-0812">Transmembrane</keyword>
<dbReference type="GO" id="GO:0045703">
    <property type="term" value="F:ketoreductase activity"/>
    <property type="evidence" value="ECO:0007669"/>
    <property type="project" value="TreeGrafter"/>
</dbReference>
<keyword evidence="2" id="KW-0560">Oxidoreductase</keyword>
<evidence type="ECO:0000313" key="6">
    <source>
        <dbReference type="Proteomes" id="UP000030747"/>
    </source>
</evidence>
<dbReference type="GeneID" id="25252282"/>
<dbReference type="InterPro" id="IPR020904">
    <property type="entry name" value="Sc_DH/Rdtase_CS"/>
</dbReference>
<dbReference type="PANTHER" id="PTHR43899:SF26">
    <property type="entry name" value="ENOYL-(ACYL CARRIER) REDUCTASE"/>
    <property type="match status" value="1"/>
</dbReference>
<keyword evidence="4" id="KW-1133">Transmembrane helix</keyword>
<dbReference type="Proteomes" id="UP000030747">
    <property type="component" value="Unassembled WGS sequence"/>
</dbReference>
<organism evidence="5 6">
    <name type="scientific">Eimeria tenella</name>
    <name type="common">Coccidian parasite</name>
    <dbReference type="NCBI Taxonomy" id="5802"/>
    <lineage>
        <taxon>Eukaryota</taxon>
        <taxon>Sar</taxon>
        <taxon>Alveolata</taxon>
        <taxon>Apicomplexa</taxon>
        <taxon>Conoidasida</taxon>
        <taxon>Coccidia</taxon>
        <taxon>Eucoccidiorida</taxon>
        <taxon>Eimeriorina</taxon>
        <taxon>Eimeriidae</taxon>
        <taxon>Eimeria</taxon>
    </lineage>
</organism>
<dbReference type="OMA" id="HAMYYDE"/>
<dbReference type="PRINTS" id="PR00080">
    <property type="entry name" value="SDRFAMILY"/>
</dbReference>
<dbReference type="AlphaFoldDB" id="U6L080"/>
<dbReference type="EMBL" id="HG675915">
    <property type="protein sequence ID" value="CDJ43606.1"/>
    <property type="molecule type" value="Genomic_DNA"/>
</dbReference>
<dbReference type="RefSeq" id="XP_013234355.1">
    <property type="nucleotide sequence ID" value="XM_013378901.1"/>
</dbReference>
<dbReference type="SUPFAM" id="SSF51735">
    <property type="entry name" value="NAD(P)-binding Rossmann-fold domains"/>
    <property type="match status" value="1"/>
</dbReference>
<dbReference type="InterPro" id="IPR002347">
    <property type="entry name" value="SDR_fam"/>
</dbReference>
<accession>U6L080</accession>
<name>U6L080_EIMTE</name>
<protein>
    <submittedName>
        <fullName evidence="5">3-ketoacyl-CoA reductase, putative</fullName>
    </submittedName>
</protein>
<keyword evidence="4" id="KW-0472">Membrane</keyword>
<reference evidence="5" key="1">
    <citation type="submission" date="2013-10" db="EMBL/GenBank/DDBJ databases">
        <title>Genomic analysis of the causative agents of coccidiosis in chickens.</title>
        <authorList>
            <person name="Reid A.J."/>
            <person name="Blake D."/>
            <person name="Billington K."/>
            <person name="Browne H."/>
            <person name="Dunn M."/>
            <person name="Hung S."/>
            <person name="Kawahara F."/>
            <person name="Miranda-Saavedra D."/>
            <person name="Mourier T."/>
            <person name="Nagra H."/>
            <person name="Otto T.D."/>
            <person name="Rawlings N."/>
            <person name="Sanchez A."/>
            <person name="Sanders M."/>
            <person name="Subramaniam C."/>
            <person name="Tay Y."/>
            <person name="Dear P."/>
            <person name="Doerig C."/>
            <person name="Gruber A."/>
            <person name="Parkinson J."/>
            <person name="Shirley M."/>
            <person name="Wan K.L."/>
            <person name="Berriman M."/>
            <person name="Tomley F."/>
            <person name="Pain A."/>
        </authorList>
    </citation>
    <scope>NUCLEOTIDE SEQUENCE [LARGE SCALE GENOMIC DNA]</scope>
    <source>
        <strain evidence="5">Houghton</strain>
    </source>
</reference>
<keyword evidence="6" id="KW-1185">Reference proteome</keyword>
<dbReference type="GO" id="GO:0005783">
    <property type="term" value="C:endoplasmic reticulum"/>
    <property type="evidence" value="ECO:0007669"/>
    <property type="project" value="UniProtKB-SubCell"/>
</dbReference>
<dbReference type="VEuPathDB" id="ToxoDB:ETH2_1371600"/>
<dbReference type="PIRSF" id="PIRSF000126">
    <property type="entry name" value="11-beta-HSD1"/>
    <property type="match status" value="1"/>
</dbReference>
<evidence type="ECO:0000256" key="1">
    <source>
        <dbReference type="ARBA" id="ARBA00004240"/>
    </source>
</evidence>
<dbReference type="InterPro" id="IPR051019">
    <property type="entry name" value="VLCFA-Steroid_DH"/>
</dbReference>
<dbReference type="VEuPathDB" id="ToxoDB:ETH_00015640"/>
<evidence type="ECO:0000256" key="4">
    <source>
        <dbReference type="SAM" id="Phobius"/>
    </source>
</evidence>
<dbReference type="OrthoDB" id="354724at2759"/>
<dbReference type="InterPro" id="IPR036291">
    <property type="entry name" value="NAD(P)-bd_dom_sf"/>
</dbReference>
<evidence type="ECO:0000256" key="3">
    <source>
        <dbReference type="RuleBase" id="RU000363"/>
    </source>
</evidence>
<proteinExistence type="inferred from homology"/>
<comment type="similarity">
    <text evidence="3">Belongs to the short-chain dehydrogenases/reductases (SDR) family.</text>
</comment>
<evidence type="ECO:0000256" key="2">
    <source>
        <dbReference type="ARBA" id="ARBA00023002"/>
    </source>
</evidence>
<dbReference type="CDD" id="cd05356">
    <property type="entry name" value="17beta-HSD1_like_SDR_c"/>
    <property type="match status" value="1"/>
</dbReference>
<dbReference type="PANTHER" id="PTHR43899">
    <property type="entry name" value="RH59310P"/>
    <property type="match status" value="1"/>
</dbReference>
<gene>
    <name evidence="5" type="ORF">ETH_00015640</name>
</gene>
<dbReference type="PROSITE" id="PS00061">
    <property type="entry name" value="ADH_SHORT"/>
    <property type="match status" value="1"/>
</dbReference>
<reference evidence="5" key="2">
    <citation type="submission" date="2013-10" db="EMBL/GenBank/DDBJ databases">
        <authorList>
            <person name="Aslett M."/>
        </authorList>
    </citation>
    <scope>NUCLEOTIDE SEQUENCE [LARGE SCALE GENOMIC DNA]</scope>
    <source>
        <strain evidence="5">Houghton</strain>
    </source>
</reference>
<evidence type="ECO:0000313" key="5">
    <source>
        <dbReference type="EMBL" id="CDJ43606.1"/>
    </source>
</evidence>
<dbReference type="Pfam" id="PF00106">
    <property type="entry name" value="adh_short"/>
    <property type="match status" value="1"/>
</dbReference>
<dbReference type="PRINTS" id="PR00081">
    <property type="entry name" value="GDHRDH"/>
</dbReference>
<feature type="transmembrane region" description="Helical" evidence="4">
    <location>
        <begin position="21"/>
        <end position="48"/>
    </location>
</feature>
<comment type="subcellular location">
    <subcellularLocation>
        <location evidence="1">Endoplasmic reticulum</location>
    </subcellularLocation>
</comment>
<sequence>MWSAPHCACCQQLLQRLAACPFMSCVLLLLAAFAALRLIVAFVTLCCYTGKRLQQLLLPRGAPGGGPGEWALITGASDGIGKALASQLAKAGASQLLLVARSEEKLKDVATELELTASGPLKVCRLVVDFAAESSEEIFKKVSEAIKDKNISLLVNNAGISYPHAMYYDEVPLSLIEELIDVNVRSALVVTRAVLPGMKARKKGLVVCVGSSSSELPSDPLYSAYAASKGAVEAFCRSLQLLGPGERGCRL</sequence>